<feature type="region of interest" description="Disordered" evidence="1">
    <location>
        <begin position="45"/>
        <end position="70"/>
    </location>
</feature>
<accession>A0ABY9T1E3</accession>
<protein>
    <submittedName>
        <fullName evidence="2">Uncharacterized protein</fullName>
    </submittedName>
</protein>
<keyword evidence="3" id="KW-1185">Reference proteome</keyword>
<gene>
    <name evidence="2" type="ORF">RGB73_20435</name>
</gene>
<organism evidence="2 3">
    <name type="scientific">Brevibacillus brevis</name>
    <name type="common">Bacillus brevis</name>
    <dbReference type="NCBI Taxonomy" id="1393"/>
    <lineage>
        <taxon>Bacteria</taxon>
        <taxon>Bacillati</taxon>
        <taxon>Bacillota</taxon>
        <taxon>Bacilli</taxon>
        <taxon>Bacillales</taxon>
        <taxon>Paenibacillaceae</taxon>
        <taxon>Brevibacillus</taxon>
    </lineage>
</organism>
<evidence type="ECO:0000313" key="3">
    <source>
        <dbReference type="Proteomes" id="UP001256827"/>
    </source>
</evidence>
<evidence type="ECO:0000313" key="2">
    <source>
        <dbReference type="EMBL" id="WNC13071.1"/>
    </source>
</evidence>
<dbReference type="EMBL" id="CP134050">
    <property type="protein sequence ID" value="WNC13071.1"/>
    <property type="molecule type" value="Genomic_DNA"/>
</dbReference>
<dbReference type="Proteomes" id="UP001256827">
    <property type="component" value="Chromosome"/>
</dbReference>
<reference evidence="2 3" key="1">
    <citation type="submission" date="2023-09" db="EMBL/GenBank/DDBJ databases">
        <title>Complete Genome and Methylome dissection of Bacillus brevis NEB573 original source of BbsI restriction endonuclease.</title>
        <authorList>
            <person name="Fomenkov A."/>
            <person name="Roberts R.D."/>
        </authorList>
    </citation>
    <scope>NUCLEOTIDE SEQUENCE [LARGE SCALE GENOMIC DNA]</scope>
    <source>
        <strain evidence="2 3">NEB573</strain>
    </source>
</reference>
<evidence type="ECO:0000256" key="1">
    <source>
        <dbReference type="SAM" id="MobiDB-lite"/>
    </source>
</evidence>
<proteinExistence type="predicted"/>
<feature type="compositionally biased region" description="Polar residues" evidence="1">
    <location>
        <begin position="46"/>
        <end position="70"/>
    </location>
</feature>
<name>A0ABY9T1E3_BREBE</name>
<dbReference type="RefSeq" id="WP_238504235.1">
    <property type="nucleotide sequence ID" value="NZ_CP134050.1"/>
</dbReference>
<sequence>MDEMAILDPGFGRNHDSSGFNPSGGILLVGASRYLVKVEIWHGKSSGCQQTTDGGNPEASNSKEAISKSQ</sequence>